<evidence type="ECO:0000256" key="1">
    <source>
        <dbReference type="SAM" id="SignalP"/>
    </source>
</evidence>
<organism evidence="2 3">
    <name type="scientific">Culex pipiens pipiens</name>
    <name type="common">Northern house mosquito</name>
    <dbReference type="NCBI Taxonomy" id="38569"/>
    <lineage>
        <taxon>Eukaryota</taxon>
        <taxon>Metazoa</taxon>
        <taxon>Ecdysozoa</taxon>
        <taxon>Arthropoda</taxon>
        <taxon>Hexapoda</taxon>
        <taxon>Insecta</taxon>
        <taxon>Pterygota</taxon>
        <taxon>Neoptera</taxon>
        <taxon>Endopterygota</taxon>
        <taxon>Diptera</taxon>
        <taxon>Nematocera</taxon>
        <taxon>Culicoidea</taxon>
        <taxon>Culicidae</taxon>
        <taxon>Culicinae</taxon>
        <taxon>Culicini</taxon>
        <taxon>Culex</taxon>
        <taxon>Culex</taxon>
    </lineage>
</organism>
<accession>A0ABD1CZN8</accession>
<evidence type="ECO:0000313" key="2">
    <source>
        <dbReference type="EMBL" id="KAL1383955.1"/>
    </source>
</evidence>
<feature type="signal peptide" evidence="1">
    <location>
        <begin position="1"/>
        <end position="20"/>
    </location>
</feature>
<gene>
    <name evidence="2" type="ORF">pipiens_013101</name>
</gene>
<reference evidence="2 3" key="1">
    <citation type="submission" date="2024-05" db="EMBL/GenBank/DDBJ databases">
        <title>Culex pipiens pipiens assembly and annotation.</title>
        <authorList>
            <person name="Alout H."/>
            <person name="Durand T."/>
        </authorList>
    </citation>
    <scope>NUCLEOTIDE SEQUENCE [LARGE SCALE GENOMIC DNA]</scope>
    <source>
        <strain evidence="2">HA-2024</strain>
        <tissue evidence="2">Whole body</tissue>
    </source>
</reference>
<dbReference type="Proteomes" id="UP001562425">
    <property type="component" value="Unassembled WGS sequence"/>
</dbReference>
<sequence>MILVHVLPLLLTIFTPSTFCSENDRKFCGYLPCGLTNVLGEKLCASGGNVLGYCMCLLSNGNSFAKYFNCGKGHVYHTGKGYCVKGKAKKMRKCDDMGKLMKKKKGFFGG</sequence>
<keyword evidence="3" id="KW-1185">Reference proteome</keyword>
<evidence type="ECO:0000313" key="3">
    <source>
        <dbReference type="Proteomes" id="UP001562425"/>
    </source>
</evidence>
<comment type="caution">
    <text evidence="2">The sequence shown here is derived from an EMBL/GenBank/DDBJ whole genome shotgun (WGS) entry which is preliminary data.</text>
</comment>
<name>A0ABD1CZN8_CULPP</name>
<dbReference type="AlphaFoldDB" id="A0ABD1CZN8"/>
<proteinExistence type="predicted"/>
<dbReference type="EMBL" id="JBEHCU010008390">
    <property type="protein sequence ID" value="KAL1383955.1"/>
    <property type="molecule type" value="Genomic_DNA"/>
</dbReference>
<keyword evidence="1" id="KW-0732">Signal</keyword>
<feature type="chain" id="PRO_5044755066" description="7.8 kDa secreted protein" evidence="1">
    <location>
        <begin position="21"/>
        <end position="110"/>
    </location>
</feature>
<evidence type="ECO:0008006" key="4">
    <source>
        <dbReference type="Google" id="ProtNLM"/>
    </source>
</evidence>
<protein>
    <recommendedName>
        <fullName evidence="4">7.8 kDa secreted protein</fullName>
    </recommendedName>
</protein>